<dbReference type="AlphaFoldDB" id="A0AAU9J6D0"/>
<reference evidence="1" key="1">
    <citation type="submission" date="2021-09" db="EMBL/GenBank/DDBJ databases">
        <authorList>
            <consortium name="AG Swart"/>
            <person name="Singh M."/>
            <person name="Singh A."/>
            <person name="Seah K."/>
            <person name="Emmerich C."/>
        </authorList>
    </citation>
    <scope>NUCLEOTIDE SEQUENCE</scope>
    <source>
        <strain evidence="1">ATCC30299</strain>
    </source>
</reference>
<sequence>MRAIPSLGSTLYYIFTGRHESIFIQQYLRNANLLTLGNGIVLNQKSGYQFPSERALIITDFWNEDADCEEKYLVFSILNLLLEITQGTENSVAVISKLQKTRKSHYSQNKFSVINIQDSRRVIIGSIIDGQVLLHNKTIFPGKTTEIPKSFKKILNLSIEGGTTNPNYSPSTIGYLAARGSYLAVDYINAGNSGMLQNFQLKMFNFDCGVSIYNETFAKACFKKNYNDLGLAHIVNYASPMVLGVLKLFKSLNWTLPMAGSNADSSLSSTAVYPFY</sequence>
<accession>A0AAU9J6D0</accession>
<organism evidence="1 2">
    <name type="scientific">Blepharisma stoltei</name>
    <dbReference type="NCBI Taxonomy" id="1481888"/>
    <lineage>
        <taxon>Eukaryota</taxon>
        <taxon>Sar</taxon>
        <taxon>Alveolata</taxon>
        <taxon>Ciliophora</taxon>
        <taxon>Postciliodesmatophora</taxon>
        <taxon>Heterotrichea</taxon>
        <taxon>Heterotrichida</taxon>
        <taxon>Blepharismidae</taxon>
        <taxon>Blepharisma</taxon>
    </lineage>
</organism>
<dbReference type="EMBL" id="CAJZBQ010000021">
    <property type="protein sequence ID" value="CAG9319097.1"/>
    <property type="molecule type" value="Genomic_DNA"/>
</dbReference>
<evidence type="ECO:0000313" key="1">
    <source>
        <dbReference type="EMBL" id="CAG9319097.1"/>
    </source>
</evidence>
<keyword evidence="2" id="KW-1185">Reference proteome</keyword>
<proteinExistence type="predicted"/>
<comment type="caution">
    <text evidence="1">The sequence shown here is derived from an EMBL/GenBank/DDBJ whole genome shotgun (WGS) entry which is preliminary data.</text>
</comment>
<name>A0AAU9J6D0_9CILI</name>
<evidence type="ECO:0000313" key="2">
    <source>
        <dbReference type="Proteomes" id="UP001162131"/>
    </source>
</evidence>
<gene>
    <name evidence="1" type="ORF">BSTOLATCC_MIC22447</name>
</gene>
<protein>
    <submittedName>
        <fullName evidence="1">Uncharacterized protein</fullName>
    </submittedName>
</protein>
<dbReference type="Proteomes" id="UP001162131">
    <property type="component" value="Unassembled WGS sequence"/>
</dbReference>